<dbReference type="AlphaFoldDB" id="A0A7R8WRR2"/>
<dbReference type="InterPro" id="IPR046800">
    <property type="entry name" value="Plexin_RBD"/>
</dbReference>
<feature type="region of interest" description="Disordered" evidence="1">
    <location>
        <begin position="200"/>
        <end position="220"/>
    </location>
</feature>
<evidence type="ECO:0000313" key="2">
    <source>
        <dbReference type="EMBL" id="CAD7236935.1"/>
    </source>
</evidence>
<feature type="region of interest" description="Disordered" evidence="1">
    <location>
        <begin position="120"/>
        <end position="175"/>
    </location>
</feature>
<protein>
    <submittedName>
        <fullName evidence="2">Uncharacterized protein</fullName>
    </submittedName>
</protein>
<dbReference type="GO" id="GO:0030334">
    <property type="term" value="P:regulation of cell migration"/>
    <property type="evidence" value="ECO:0007669"/>
    <property type="project" value="TreeGrafter"/>
</dbReference>
<dbReference type="PANTHER" id="PTHR22625">
    <property type="entry name" value="PLEXIN"/>
    <property type="match status" value="1"/>
</dbReference>
<accession>A0A7R8WRR2</accession>
<feature type="compositionally biased region" description="Low complexity" evidence="1">
    <location>
        <begin position="144"/>
        <end position="155"/>
    </location>
</feature>
<proteinExistence type="predicted"/>
<feature type="non-terminal residue" evidence="2">
    <location>
        <position position="220"/>
    </location>
</feature>
<feature type="non-terminal residue" evidence="2">
    <location>
        <position position="1"/>
    </location>
</feature>
<evidence type="ECO:0000256" key="1">
    <source>
        <dbReference type="SAM" id="MobiDB-lite"/>
    </source>
</evidence>
<dbReference type="Pfam" id="PF20170">
    <property type="entry name" value="Plexin_RBD"/>
    <property type="match status" value="1"/>
</dbReference>
<dbReference type="EMBL" id="OB683250">
    <property type="protein sequence ID" value="CAD7236935.1"/>
    <property type="molecule type" value="Genomic_DNA"/>
</dbReference>
<dbReference type="GO" id="GO:0017154">
    <property type="term" value="F:semaphorin receptor activity"/>
    <property type="evidence" value="ECO:0007669"/>
    <property type="project" value="InterPro"/>
</dbReference>
<dbReference type="OrthoDB" id="125363at2759"/>
<sequence length="220" mass="25106">TPYSPPEFHNVPVKVLNCDCISQVKEKCLDAFYRNTPQTQRPSKDELDLEWRTGNHGYGRIVLNDEDTTTKIEQGWKRINTLQHYEVKDGAVFNLVLRQSYPNRNNFNDTLRSHKYETLNLSKGSSPPASRATSPLNHENDNLTMTHTMTRTAGTKWSPKSTSLDCSPQRSHSKNTWTICSRQSSPSLIGDGYQVPVRLPRTSQALRNHGPRSSRHMEEP</sequence>
<gene>
    <name evidence="2" type="ORF">CTOB1V02_LOCUS14750</name>
</gene>
<organism evidence="2">
    <name type="scientific">Cyprideis torosa</name>
    <dbReference type="NCBI Taxonomy" id="163714"/>
    <lineage>
        <taxon>Eukaryota</taxon>
        <taxon>Metazoa</taxon>
        <taxon>Ecdysozoa</taxon>
        <taxon>Arthropoda</taxon>
        <taxon>Crustacea</taxon>
        <taxon>Oligostraca</taxon>
        <taxon>Ostracoda</taxon>
        <taxon>Podocopa</taxon>
        <taxon>Podocopida</taxon>
        <taxon>Cytherocopina</taxon>
        <taxon>Cytheroidea</taxon>
        <taxon>Cytherideidae</taxon>
        <taxon>Cyprideis</taxon>
    </lineage>
</organism>
<dbReference type="GO" id="GO:0005886">
    <property type="term" value="C:plasma membrane"/>
    <property type="evidence" value="ECO:0007669"/>
    <property type="project" value="TreeGrafter"/>
</dbReference>
<reference evidence="2" key="1">
    <citation type="submission" date="2020-11" db="EMBL/GenBank/DDBJ databases">
        <authorList>
            <person name="Tran Van P."/>
        </authorList>
    </citation>
    <scope>NUCLEOTIDE SEQUENCE</scope>
</reference>
<dbReference type="PANTHER" id="PTHR22625:SF70">
    <property type="entry name" value="PLEXIN A, ISOFORM A"/>
    <property type="match status" value="1"/>
</dbReference>
<dbReference type="GO" id="GO:0002116">
    <property type="term" value="C:semaphorin receptor complex"/>
    <property type="evidence" value="ECO:0007669"/>
    <property type="project" value="TreeGrafter"/>
</dbReference>
<feature type="compositionally biased region" description="Polar residues" evidence="1">
    <location>
        <begin position="120"/>
        <end position="137"/>
    </location>
</feature>
<dbReference type="InterPro" id="IPR031148">
    <property type="entry name" value="Plexin"/>
</dbReference>
<dbReference type="Gene3D" id="3.10.20.90">
    <property type="entry name" value="Phosphatidylinositol 3-kinase Catalytic Subunit, Chain A, domain 1"/>
    <property type="match status" value="1"/>
</dbReference>
<name>A0A7R8WRR2_9CRUS</name>
<feature type="compositionally biased region" description="Polar residues" evidence="1">
    <location>
        <begin position="158"/>
        <end position="175"/>
    </location>
</feature>